<keyword evidence="7" id="KW-1185">Reference proteome</keyword>
<protein>
    <submittedName>
        <fullName evidence="8 9">Transmembrane protein 248-like</fullName>
    </submittedName>
</protein>
<evidence type="ECO:0000256" key="1">
    <source>
        <dbReference type="ARBA" id="ARBA00004370"/>
    </source>
</evidence>
<sequence>MTHNFCFQNWNTFLKNFAENDFCMDENFTVPTTEPTPVANSLSSPNNAPERTRNYSVALWLTVWPTMDFTRFHYNHSRLLATLRGEDLGLKGHLVSEEVNVTFELPFDWNLTNCHSARKCDSVRLRTCVYFQATAQVFPGYRAPETCIPLNESSQGPYSHMTSRKDNTFFRHLWCSQHPKIEVQYEWDPTLNIMLSIGDRSVINLHLMHTSYFLFVMVITIMCYAIIKGKPKNKTIQVVNGGSVL</sequence>
<keyword evidence="2 5" id="KW-0812">Transmembrane</keyword>
<evidence type="ECO:0000259" key="6">
    <source>
        <dbReference type="Pfam" id="PF14940"/>
    </source>
</evidence>
<dbReference type="Pfam" id="PF14940">
    <property type="entry name" value="TMEM219"/>
    <property type="match status" value="1"/>
</dbReference>
<dbReference type="InterPro" id="IPR039587">
    <property type="entry name" value="TMEM248/TMEM219_dom"/>
</dbReference>
<name>A0A1S3H2R4_LINAN</name>
<gene>
    <name evidence="8 9" type="primary">LOC106150939</name>
</gene>
<dbReference type="PANTHER" id="PTHR16002">
    <property type="entry name" value="TRANSMEMBRANE PROTEIN 248-LIKE"/>
    <property type="match status" value="1"/>
</dbReference>
<dbReference type="RefSeq" id="XP_013379429.1">
    <property type="nucleotide sequence ID" value="XM_013523975.2"/>
</dbReference>
<dbReference type="GO" id="GO:0016020">
    <property type="term" value="C:membrane"/>
    <property type="evidence" value="ECO:0007669"/>
    <property type="project" value="UniProtKB-SubCell"/>
</dbReference>
<evidence type="ECO:0000313" key="8">
    <source>
        <dbReference type="RefSeq" id="XP_013379428.1"/>
    </source>
</evidence>
<dbReference type="InterPro" id="IPR039493">
    <property type="entry name" value="TMEM248/TMEM219"/>
</dbReference>
<dbReference type="GeneID" id="106150939"/>
<dbReference type="AlphaFoldDB" id="A0A1S3H2R4"/>
<keyword evidence="4 5" id="KW-0472">Membrane</keyword>
<dbReference type="PANTHER" id="PTHR16002:SF4">
    <property type="entry name" value="TMEM248_TMEM219 DOMAIN-CONTAINING PROTEIN"/>
    <property type="match status" value="1"/>
</dbReference>
<reference evidence="8 9" key="1">
    <citation type="submission" date="2025-04" db="UniProtKB">
        <authorList>
            <consortium name="RefSeq"/>
        </authorList>
    </citation>
    <scope>IDENTIFICATION</scope>
    <source>
        <tissue evidence="8 9">Gonads</tissue>
    </source>
</reference>
<accession>A0A1S3H2R4</accession>
<dbReference type="RefSeq" id="XP_013379428.1">
    <property type="nucleotide sequence ID" value="XM_013523974.2"/>
</dbReference>
<keyword evidence="3 5" id="KW-1133">Transmembrane helix</keyword>
<evidence type="ECO:0000313" key="9">
    <source>
        <dbReference type="RefSeq" id="XP_013379429.1"/>
    </source>
</evidence>
<dbReference type="OrthoDB" id="6329605at2759"/>
<dbReference type="KEGG" id="lak:106150939"/>
<dbReference type="Proteomes" id="UP000085678">
    <property type="component" value="Unplaced"/>
</dbReference>
<comment type="subcellular location">
    <subcellularLocation>
        <location evidence="1">Membrane</location>
    </subcellularLocation>
</comment>
<proteinExistence type="predicted"/>
<organism evidence="7 9">
    <name type="scientific">Lingula anatina</name>
    <name type="common">Brachiopod</name>
    <name type="synonym">Lingula unguis</name>
    <dbReference type="NCBI Taxonomy" id="7574"/>
    <lineage>
        <taxon>Eukaryota</taxon>
        <taxon>Metazoa</taxon>
        <taxon>Spiralia</taxon>
        <taxon>Lophotrochozoa</taxon>
        <taxon>Brachiopoda</taxon>
        <taxon>Linguliformea</taxon>
        <taxon>Lingulata</taxon>
        <taxon>Lingulida</taxon>
        <taxon>Linguloidea</taxon>
        <taxon>Lingulidae</taxon>
        <taxon>Lingula</taxon>
    </lineage>
</organism>
<feature type="domain" description="TMEM248/TMEM219" evidence="6">
    <location>
        <begin position="8"/>
        <end position="194"/>
    </location>
</feature>
<evidence type="ECO:0000256" key="5">
    <source>
        <dbReference type="SAM" id="Phobius"/>
    </source>
</evidence>
<evidence type="ECO:0000313" key="7">
    <source>
        <dbReference type="Proteomes" id="UP000085678"/>
    </source>
</evidence>
<feature type="transmembrane region" description="Helical" evidence="5">
    <location>
        <begin position="207"/>
        <end position="227"/>
    </location>
</feature>
<evidence type="ECO:0000256" key="2">
    <source>
        <dbReference type="ARBA" id="ARBA00022692"/>
    </source>
</evidence>
<evidence type="ECO:0000256" key="4">
    <source>
        <dbReference type="ARBA" id="ARBA00023136"/>
    </source>
</evidence>
<evidence type="ECO:0000256" key="3">
    <source>
        <dbReference type="ARBA" id="ARBA00022989"/>
    </source>
</evidence>